<keyword evidence="3" id="KW-0653">Protein transport</keyword>
<dbReference type="PANTHER" id="PTHR12542">
    <property type="entry name" value="EXOCYST COMPLEX PROTEIN EXO70"/>
    <property type="match status" value="1"/>
</dbReference>
<accession>A0A438HHY7</accession>
<dbReference type="Gene3D" id="1.20.1280.170">
    <property type="entry name" value="Exocyst complex component Exo70"/>
    <property type="match status" value="1"/>
</dbReference>
<dbReference type="GO" id="GO:0005546">
    <property type="term" value="F:phosphatidylinositol-4,5-bisphosphate binding"/>
    <property type="evidence" value="ECO:0007669"/>
    <property type="project" value="InterPro"/>
</dbReference>
<keyword evidence="2 3" id="KW-0813">Transport</keyword>
<evidence type="ECO:0000256" key="3">
    <source>
        <dbReference type="RuleBase" id="RU365026"/>
    </source>
</evidence>
<dbReference type="FunFam" id="1.20.1280.170:FF:000003">
    <property type="entry name" value="Exocyst subunit Exo70 family protein"/>
    <property type="match status" value="1"/>
</dbReference>
<feature type="region of interest" description="Disordered" evidence="4">
    <location>
        <begin position="166"/>
        <end position="203"/>
    </location>
</feature>
<dbReference type="GO" id="GO:0006887">
    <property type="term" value="P:exocytosis"/>
    <property type="evidence" value="ECO:0007669"/>
    <property type="project" value="UniProtKB-KW"/>
</dbReference>
<dbReference type="Pfam" id="PF03081">
    <property type="entry name" value="Exo70_C"/>
    <property type="match status" value="1"/>
</dbReference>
<dbReference type="GO" id="GO:0015031">
    <property type="term" value="P:protein transport"/>
    <property type="evidence" value="ECO:0007669"/>
    <property type="project" value="UniProtKB-KW"/>
</dbReference>
<evidence type="ECO:0000256" key="1">
    <source>
        <dbReference type="ARBA" id="ARBA00006756"/>
    </source>
</evidence>
<feature type="compositionally biased region" description="Polar residues" evidence="4">
    <location>
        <begin position="38"/>
        <end position="49"/>
    </location>
</feature>
<dbReference type="InterPro" id="IPR046364">
    <property type="entry name" value="Exo70_C"/>
</dbReference>
<organism evidence="6 7">
    <name type="scientific">Vitis vinifera</name>
    <name type="common">Grape</name>
    <dbReference type="NCBI Taxonomy" id="29760"/>
    <lineage>
        <taxon>Eukaryota</taxon>
        <taxon>Viridiplantae</taxon>
        <taxon>Streptophyta</taxon>
        <taxon>Embryophyta</taxon>
        <taxon>Tracheophyta</taxon>
        <taxon>Spermatophyta</taxon>
        <taxon>Magnoliopsida</taxon>
        <taxon>eudicotyledons</taxon>
        <taxon>Gunneridae</taxon>
        <taxon>Pentapetalae</taxon>
        <taxon>rosids</taxon>
        <taxon>Vitales</taxon>
        <taxon>Vitaceae</taxon>
        <taxon>Viteae</taxon>
        <taxon>Vitis</taxon>
    </lineage>
</organism>
<keyword evidence="3" id="KW-0268">Exocytosis</keyword>
<comment type="similarity">
    <text evidence="1 3">Belongs to the EXO70 family.</text>
</comment>
<dbReference type="Proteomes" id="UP000288805">
    <property type="component" value="Unassembled WGS sequence"/>
</dbReference>
<evidence type="ECO:0000313" key="6">
    <source>
        <dbReference type="EMBL" id="RVW84067.1"/>
    </source>
</evidence>
<dbReference type="InterPro" id="IPR016159">
    <property type="entry name" value="Cullin_repeat-like_dom_sf"/>
</dbReference>
<evidence type="ECO:0000256" key="4">
    <source>
        <dbReference type="SAM" id="MobiDB-lite"/>
    </source>
</evidence>
<dbReference type="AlphaFoldDB" id="A0A438HHY7"/>
<comment type="caution">
    <text evidence="6">The sequence shown here is derived from an EMBL/GenBank/DDBJ whole genome shotgun (WGS) entry which is preliminary data.</text>
</comment>
<name>A0A438HHY7_VITVI</name>
<feature type="compositionally biased region" description="Basic and acidic residues" evidence="4">
    <location>
        <begin position="435"/>
        <end position="448"/>
    </location>
</feature>
<sequence length="654" mass="74084">MEKPPPEKSGSFSGHNVESHPPESEAEGELEDRENAKESSSISDSALPQVSQDIDGFLSHLALHDDKSNPPEVPDSVEVFCKLVEAMIGNYDSGDSSARFGQVPEEDTAFVESVGRISKLMNALRGFPVESPAAAMYGRSGSVLQRAMSFLEDELRTLLEDSRSHISDSKSLKTKHPSFNSKEDHDRCPLPESESTGDDEYPAYPPEVVASMKKIAMAMISAGYETECCQVFSILRRNAFKEAINKLGFDSISIDDVQKMHWETLEGEIAKWIKVVKHCSFILFPGERRFAESVFEDYPEIFSSQFSNLARATVIHFLNFAEAVAMTKRSAEKLFKFLDMYESLRDLVPAISSPTSDDNGHELKSETMTAGSRLGEAAVSIFCDLENSIKSDVSKTPVPSGAVHPLTRYTMNYLKYACEYKDTLEEVFQQHQKIERTDEAGSDVDERSSQNNSRLPVKQTPFATQLIAVMDLLDSNLDTKSKLYKDMSLRYIFLMNNGRYILQKIKGSSEIHEVMGDTWCRRRSSDLRQYHKNYQRETWSKVLQCLRDEGLQVNGKVNKPVLKERFKTFNTLFDEIHKTQSTWVVSDEQLQSELRVSISAVMIPAYRSFLARFSQYLDSGRQTEKYVKYQPDDIETSIDELFDGNPTSMTRKRT</sequence>
<gene>
    <name evidence="6" type="primary">EXO70B1_3</name>
    <name evidence="6" type="ORF">CK203_040574</name>
</gene>
<dbReference type="EMBL" id="QGNW01000220">
    <property type="protein sequence ID" value="RVW84067.1"/>
    <property type="molecule type" value="Genomic_DNA"/>
</dbReference>
<feature type="region of interest" description="Disordered" evidence="4">
    <location>
        <begin position="435"/>
        <end position="454"/>
    </location>
</feature>
<feature type="region of interest" description="Disordered" evidence="4">
    <location>
        <begin position="1"/>
        <end position="49"/>
    </location>
</feature>
<dbReference type="SUPFAM" id="SSF74788">
    <property type="entry name" value="Cullin repeat-like"/>
    <property type="match status" value="1"/>
</dbReference>
<evidence type="ECO:0000256" key="2">
    <source>
        <dbReference type="ARBA" id="ARBA00022448"/>
    </source>
</evidence>
<evidence type="ECO:0000259" key="5">
    <source>
        <dbReference type="Pfam" id="PF03081"/>
    </source>
</evidence>
<dbReference type="GO" id="GO:0000145">
    <property type="term" value="C:exocyst"/>
    <property type="evidence" value="ECO:0007669"/>
    <property type="project" value="InterPro"/>
</dbReference>
<reference evidence="6 7" key="1">
    <citation type="journal article" date="2018" name="PLoS Genet.">
        <title>Population sequencing reveals clonal diversity and ancestral inbreeding in the grapevine cultivar Chardonnay.</title>
        <authorList>
            <person name="Roach M.J."/>
            <person name="Johnson D.L."/>
            <person name="Bohlmann J."/>
            <person name="van Vuuren H.J."/>
            <person name="Jones S.J."/>
            <person name="Pretorius I.S."/>
            <person name="Schmidt S.A."/>
            <person name="Borneman A.R."/>
        </authorList>
    </citation>
    <scope>NUCLEOTIDE SEQUENCE [LARGE SCALE GENOMIC DNA]</scope>
    <source>
        <strain evidence="7">cv. Chardonnay</strain>
        <tissue evidence="6">Leaf</tissue>
    </source>
</reference>
<feature type="domain" description="Exocyst complex subunit Exo70 C-terminal" evidence="5">
    <location>
        <begin position="271"/>
        <end position="640"/>
    </location>
</feature>
<protein>
    <recommendedName>
        <fullName evidence="3">Exocyst subunit Exo70 family protein</fullName>
    </recommendedName>
</protein>
<comment type="function">
    <text evidence="3">Component of the exocyst complex.</text>
</comment>
<proteinExistence type="inferred from homology"/>
<dbReference type="InterPro" id="IPR004140">
    <property type="entry name" value="Exo70"/>
</dbReference>
<dbReference type="PANTHER" id="PTHR12542:SF127">
    <property type="entry name" value="EXOCYST COMPLEX COMPONENT EXO70C1"/>
    <property type="match status" value="1"/>
</dbReference>
<dbReference type="Pfam" id="PF20669">
    <property type="entry name" value="Exo70_N"/>
    <property type="match status" value="1"/>
</dbReference>
<evidence type="ECO:0000313" key="7">
    <source>
        <dbReference type="Proteomes" id="UP000288805"/>
    </source>
</evidence>